<accession>A0ABV5G176</accession>
<dbReference type="Proteomes" id="UP001589575">
    <property type="component" value="Unassembled WGS sequence"/>
</dbReference>
<organism evidence="1 2">
    <name type="scientific">Citricoccus parietis</name>
    <dbReference type="NCBI Taxonomy" id="592307"/>
    <lineage>
        <taxon>Bacteria</taxon>
        <taxon>Bacillati</taxon>
        <taxon>Actinomycetota</taxon>
        <taxon>Actinomycetes</taxon>
        <taxon>Micrococcales</taxon>
        <taxon>Micrococcaceae</taxon>
        <taxon>Citricoccus</taxon>
    </lineage>
</organism>
<evidence type="ECO:0000313" key="2">
    <source>
        <dbReference type="Proteomes" id="UP001589575"/>
    </source>
</evidence>
<comment type="caution">
    <text evidence="1">The sequence shown here is derived from an EMBL/GenBank/DDBJ whole genome shotgun (WGS) entry which is preliminary data.</text>
</comment>
<proteinExistence type="predicted"/>
<name>A0ABV5G176_9MICC</name>
<keyword evidence="2" id="KW-1185">Reference proteome</keyword>
<reference evidence="1 2" key="1">
    <citation type="submission" date="2024-09" db="EMBL/GenBank/DDBJ databases">
        <authorList>
            <person name="Sun Q."/>
            <person name="Mori K."/>
        </authorList>
    </citation>
    <scope>NUCLEOTIDE SEQUENCE [LARGE SCALE GENOMIC DNA]</scope>
    <source>
        <strain evidence="1 2">CCM 7609</strain>
    </source>
</reference>
<dbReference type="EMBL" id="JBHMFI010000001">
    <property type="protein sequence ID" value="MFB9072680.1"/>
    <property type="molecule type" value="Genomic_DNA"/>
</dbReference>
<gene>
    <name evidence="1" type="ORF">ACFFX0_16335</name>
</gene>
<protein>
    <submittedName>
        <fullName evidence="1">Uncharacterized protein</fullName>
    </submittedName>
</protein>
<evidence type="ECO:0000313" key="1">
    <source>
        <dbReference type="EMBL" id="MFB9072680.1"/>
    </source>
</evidence>
<sequence>MPLLRQQGCGSQGHLAVSADDQVVRHGSGPSVRFSASVATVALHPEGAPARSAGGAIAPPVNPGLSLAPWLRWLTCR</sequence>